<gene>
    <name evidence="4" type="ORF">DAKH74_033910</name>
</gene>
<evidence type="ECO:0000256" key="2">
    <source>
        <dbReference type="ARBA" id="ARBA00023157"/>
    </source>
</evidence>
<keyword evidence="3" id="KW-0143">Chaperone</keyword>
<comment type="subcellular location">
    <subcellularLocation>
        <location evidence="3">Mitochondrion inner membrane</location>
    </subcellularLocation>
</comment>
<dbReference type="AlphaFoldDB" id="A0AAV5RZD2"/>
<comment type="similarity">
    <text evidence="1 3">Belongs to the CMC family.</text>
</comment>
<evidence type="ECO:0000256" key="3">
    <source>
        <dbReference type="RuleBase" id="RU364104"/>
    </source>
</evidence>
<keyword evidence="3" id="KW-0496">Mitochondrion</keyword>
<evidence type="ECO:0000313" key="5">
    <source>
        <dbReference type="Proteomes" id="UP001377567"/>
    </source>
</evidence>
<comment type="caution">
    <text evidence="4">The sequence shown here is derived from an EMBL/GenBank/DDBJ whole genome shotgun (WGS) entry which is preliminary data.</text>
</comment>
<dbReference type="GO" id="GO:0005743">
    <property type="term" value="C:mitochondrial inner membrane"/>
    <property type="evidence" value="ECO:0007669"/>
    <property type="project" value="UniProtKB-SubCell"/>
</dbReference>
<organism evidence="4 5">
    <name type="scientific">Maudiozyma humilis</name>
    <name type="common">Sour dough yeast</name>
    <name type="synonym">Kazachstania humilis</name>
    <dbReference type="NCBI Taxonomy" id="51915"/>
    <lineage>
        <taxon>Eukaryota</taxon>
        <taxon>Fungi</taxon>
        <taxon>Dikarya</taxon>
        <taxon>Ascomycota</taxon>
        <taxon>Saccharomycotina</taxon>
        <taxon>Saccharomycetes</taxon>
        <taxon>Saccharomycetales</taxon>
        <taxon>Saccharomycetaceae</taxon>
        <taxon>Maudiozyma</taxon>
    </lineage>
</organism>
<reference evidence="4 5" key="1">
    <citation type="journal article" date="2023" name="Elife">
        <title>Identification of key yeast species and microbe-microbe interactions impacting larval growth of Drosophila in the wild.</title>
        <authorList>
            <person name="Mure A."/>
            <person name="Sugiura Y."/>
            <person name="Maeda R."/>
            <person name="Honda K."/>
            <person name="Sakurai N."/>
            <person name="Takahashi Y."/>
            <person name="Watada M."/>
            <person name="Katoh T."/>
            <person name="Gotoh A."/>
            <person name="Gotoh Y."/>
            <person name="Taniguchi I."/>
            <person name="Nakamura K."/>
            <person name="Hayashi T."/>
            <person name="Katayama T."/>
            <person name="Uemura T."/>
            <person name="Hattori Y."/>
        </authorList>
    </citation>
    <scope>NUCLEOTIDE SEQUENCE [LARGE SCALE GENOMIC DNA]</scope>
    <source>
        <strain evidence="4 5">KH-74</strain>
    </source>
</reference>
<evidence type="ECO:0000256" key="1">
    <source>
        <dbReference type="ARBA" id="ARBA00007347"/>
    </source>
</evidence>
<dbReference type="InterPro" id="IPR013892">
    <property type="entry name" value="Cyt_c_biogenesis_Cmc1-like"/>
</dbReference>
<protein>
    <recommendedName>
        <fullName evidence="3">COX assembly mitochondrial protein</fullName>
    </recommendedName>
</protein>
<comment type="function">
    <text evidence="3">Required for mitochondrial cytochrome c oxidase (COX) assembly and respiration.</text>
</comment>
<dbReference type="Proteomes" id="UP001377567">
    <property type="component" value="Unassembled WGS sequence"/>
</dbReference>
<keyword evidence="5" id="KW-1185">Reference proteome</keyword>
<sequence>MHPQLEAERFHSCYDFIQALDKCHQKAYYKRILGICNNEKEALSQCLKQASMENKKKAIIESKSKRSVIEEKWKKIDEEEYGEDKVLEILMNRMREKKENAAAAAALAASGAAATSSEPKQ</sequence>
<keyword evidence="3" id="KW-0999">Mitochondrion inner membrane</keyword>
<dbReference type="EMBL" id="BTGD01000010">
    <property type="protein sequence ID" value="GMM56775.1"/>
    <property type="molecule type" value="Genomic_DNA"/>
</dbReference>
<keyword evidence="2" id="KW-1015">Disulfide bond</keyword>
<proteinExistence type="inferred from homology"/>
<keyword evidence="3" id="KW-0472">Membrane</keyword>
<dbReference type="Pfam" id="PF08583">
    <property type="entry name" value="Cmc1"/>
    <property type="match status" value="1"/>
</dbReference>
<name>A0AAV5RZD2_MAUHU</name>
<accession>A0AAV5RZD2</accession>
<evidence type="ECO:0000313" key="4">
    <source>
        <dbReference type="EMBL" id="GMM56775.1"/>
    </source>
</evidence>